<dbReference type="EMBL" id="MU393445">
    <property type="protein sequence ID" value="KAI4867616.1"/>
    <property type="molecule type" value="Genomic_DNA"/>
</dbReference>
<keyword evidence="2" id="KW-1185">Reference proteome</keyword>
<gene>
    <name evidence="1" type="ORF">F4820DRAFT_190927</name>
</gene>
<comment type="caution">
    <text evidence="1">The sequence shown here is derived from an EMBL/GenBank/DDBJ whole genome shotgun (WGS) entry which is preliminary data.</text>
</comment>
<dbReference type="Proteomes" id="UP001497700">
    <property type="component" value="Unassembled WGS sequence"/>
</dbReference>
<evidence type="ECO:0000313" key="2">
    <source>
        <dbReference type="Proteomes" id="UP001497700"/>
    </source>
</evidence>
<accession>A0ACB9Z7W8</accession>
<protein>
    <submittedName>
        <fullName evidence="1">Uncharacterized protein</fullName>
    </submittedName>
</protein>
<proteinExistence type="predicted"/>
<organism evidence="1 2">
    <name type="scientific">Hypoxylon rubiginosum</name>
    <dbReference type="NCBI Taxonomy" id="110542"/>
    <lineage>
        <taxon>Eukaryota</taxon>
        <taxon>Fungi</taxon>
        <taxon>Dikarya</taxon>
        <taxon>Ascomycota</taxon>
        <taxon>Pezizomycotina</taxon>
        <taxon>Sordariomycetes</taxon>
        <taxon>Xylariomycetidae</taxon>
        <taxon>Xylariales</taxon>
        <taxon>Hypoxylaceae</taxon>
        <taxon>Hypoxylon</taxon>
    </lineage>
</organism>
<sequence>MANDLTALGDFHLDDLQKASPWAPFQMGFIEEDSLWVDNLVADLNSQQTDLNSARTKVTGEDTPNYNRAPSTNAEQRRSGGDVSLDMNNPAVLDDFASLLLFANNPFADNLELGDCDSSKQVTIQSLAAKLDLQYFFDAPLGVIRLRKKTYRPSSGQHSEQPRVLNQLTLPFKGQISSPSPRSKSGYLTETRRSGFSAAAMTSPPSVDDGVIAMDLDATSKDLNFGQLQEPHFASKEAIAHLRAGSFYPPGLESHYPASPQYQGLSEDEDFRLAAPSSPWRNSWAGLSRTLKEVGACWRCRILRKRCDPDQPCKACPKPGIYNSRWQVIGCKRGTLVDHTPRISLCPKAGIPAGNNVDGSLNAAQRMFNTPKDDRVEQCLQDASNRLDGVFASEDDTYTKIVLEILCSPLTIVTNMPLSLRRDVEGNVIHIAWGLIDVTSAKNILPIKSVEHILDVIKAAVAYETEYGLSQAVPIAIECFRNCIEILRLHDGGHLTSELHSKCVGSKCQVNAVQDLSSNIVSFTDELSKIVFRKDNRLHERRWWLSAFYSLWIQSHVRRIILTMSQSKVQLSADMKRACSDYLLLALDLFDAASASFDPLISAWSLEEEPSNMDLRLMKYYLHAQKALLTEQWTGTIGSSMNYLRRLYQDTDNIPVKYTQADSSVSGLGNIDAEEHNTFNSRPSIFQPNKLAHSGSKFSVPLRTRSSAKRRAGSPLEDVGFIRRNGSSSSMLDSRDIRSRGLSIATPASPMSSAYSFAYGTSNSTRWNGSGDSLAEMAKLFGTSPPNPQDQLNYLSPSKGYAPSLHHKSSNESFLELPRTINKRRPTRNTSQSGIPGGFFLCECCPKKPKKFETIEELSAHEAERRYHCSFCGNRFKTKNEAERHENSLHVRRHAWSCSNIPSGGYRNIFQESINHPGAADTCGYCGEEFARSGGDGACKRASEKDWADRLSHVRQVHKLGECNATKQFYRADHFRQHLKHSHAATPGRWTSILETLCMTDVPEPKRLGDGF</sequence>
<evidence type="ECO:0000313" key="1">
    <source>
        <dbReference type="EMBL" id="KAI4867616.1"/>
    </source>
</evidence>
<reference evidence="1 2" key="1">
    <citation type="journal article" date="2022" name="New Phytol.">
        <title>Ecological generalism drives hyperdiversity of secondary metabolite gene clusters in xylarialean endophytes.</title>
        <authorList>
            <person name="Franco M.E.E."/>
            <person name="Wisecaver J.H."/>
            <person name="Arnold A.E."/>
            <person name="Ju Y.M."/>
            <person name="Slot J.C."/>
            <person name="Ahrendt S."/>
            <person name="Moore L.P."/>
            <person name="Eastman K.E."/>
            <person name="Scott K."/>
            <person name="Konkel Z."/>
            <person name="Mondo S.J."/>
            <person name="Kuo A."/>
            <person name="Hayes R.D."/>
            <person name="Haridas S."/>
            <person name="Andreopoulos B."/>
            <person name="Riley R."/>
            <person name="LaButti K."/>
            <person name="Pangilinan J."/>
            <person name="Lipzen A."/>
            <person name="Amirebrahimi M."/>
            <person name="Yan J."/>
            <person name="Adam C."/>
            <person name="Keymanesh K."/>
            <person name="Ng V."/>
            <person name="Louie K."/>
            <person name="Northen T."/>
            <person name="Drula E."/>
            <person name="Henrissat B."/>
            <person name="Hsieh H.M."/>
            <person name="Youens-Clark K."/>
            <person name="Lutzoni F."/>
            <person name="Miadlikowska J."/>
            <person name="Eastwood D.C."/>
            <person name="Hamelin R.C."/>
            <person name="Grigoriev I.V."/>
            <person name="U'Ren J.M."/>
        </authorList>
    </citation>
    <scope>NUCLEOTIDE SEQUENCE [LARGE SCALE GENOMIC DNA]</scope>
    <source>
        <strain evidence="1 2">CBS 119005</strain>
    </source>
</reference>
<name>A0ACB9Z7W8_9PEZI</name>